<evidence type="ECO:0008006" key="3">
    <source>
        <dbReference type="Google" id="ProtNLM"/>
    </source>
</evidence>
<evidence type="ECO:0000313" key="1">
    <source>
        <dbReference type="EnsemblPlants" id="OPUNC01G21940.1"/>
    </source>
</evidence>
<dbReference type="HOGENOM" id="CLU_2531343_0_0_1"/>
<dbReference type="EnsemblPlants" id="OPUNC01G21940.1">
    <property type="protein sequence ID" value="OPUNC01G21940.1"/>
    <property type="gene ID" value="OPUNC01G21940"/>
</dbReference>
<accession>A0A0E0JKU3</accession>
<dbReference type="Gene3D" id="3.80.10.10">
    <property type="entry name" value="Ribonuclease Inhibitor"/>
    <property type="match status" value="1"/>
</dbReference>
<reference evidence="1" key="1">
    <citation type="submission" date="2015-04" db="UniProtKB">
        <authorList>
            <consortium name="EnsemblPlants"/>
        </authorList>
    </citation>
    <scope>IDENTIFICATION</scope>
</reference>
<keyword evidence="2" id="KW-1185">Reference proteome</keyword>
<dbReference type="Proteomes" id="UP000026962">
    <property type="component" value="Chromosome 1"/>
</dbReference>
<proteinExistence type="predicted"/>
<reference evidence="1" key="2">
    <citation type="submission" date="2018-05" db="EMBL/GenBank/DDBJ databases">
        <title>OpunRS2 (Oryza punctata Reference Sequence Version 2).</title>
        <authorList>
            <person name="Zhang J."/>
            <person name="Kudrna D."/>
            <person name="Lee S."/>
            <person name="Talag J."/>
            <person name="Welchert J."/>
            <person name="Wing R.A."/>
        </authorList>
    </citation>
    <scope>NUCLEOTIDE SEQUENCE [LARGE SCALE GENOMIC DNA]</scope>
</reference>
<dbReference type="InterPro" id="IPR032675">
    <property type="entry name" value="LRR_dom_sf"/>
</dbReference>
<evidence type="ECO:0000313" key="2">
    <source>
        <dbReference type="Proteomes" id="UP000026962"/>
    </source>
</evidence>
<organism evidence="1">
    <name type="scientific">Oryza punctata</name>
    <name type="common">Red rice</name>
    <dbReference type="NCBI Taxonomy" id="4537"/>
    <lineage>
        <taxon>Eukaryota</taxon>
        <taxon>Viridiplantae</taxon>
        <taxon>Streptophyta</taxon>
        <taxon>Embryophyta</taxon>
        <taxon>Tracheophyta</taxon>
        <taxon>Spermatophyta</taxon>
        <taxon>Magnoliopsida</taxon>
        <taxon>Liliopsida</taxon>
        <taxon>Poales</taxon>
        <taxon>Poaceae</taxon>
        <taxon>BOP clade</taxon>
        <taxon>Oryzoideae</taxon>
        <taxon>Oryzeae</taxon>
        <taxon>Oryzinae</taxon>
        <taxon>Oryza</taxon>
    </lineage>
</organism>
<protein>
    <recommendedName>
        <fullName evidence="3">Non-specific serine/threonine protein kinase</fullName>
    </recommendedName>
</protein>
<dbReference type="AlphaFoldDB" id="A0A0E0JKU3"/>
<dbReference type="Gramene" id="OPUNC01G21940.1">
    <property type="protein sequence ID" value="OPUNC01G21940.1"/>
    <property type="gene ID" value="OPUNC01G21940"/>
</dbReference>
<name>A0A0E0JKU3_ORYPU</name>
<sequence>MSYNNLSGVMPSGLQLQTFDNQIYIYVGNPGLCGISLPWDGHRICSGYKLDSLGAKNTRRCSMKSLCLLPVNYSQLVSKYLITQ</sequence>